<comment type="similarity">
    <text evidence="2">Belongs to the iron-containing alcohol dehydrogenase family.</text>
</comment>
<sequence>MRIEDLVYFCAPARLIVGPGTRAQLPALLQRLGHRHGVLVTDPFFTGRTPWVGEYIEAARAAGIETVVYDGGMPDPSTTLCDEATLALRKRLGRRVPDHLVALGGGSNIDLAKALSLTLLEGRPVRDFAGTLPAGMRPIPLVALPTTSGTGSEATPGAILVDPDNATKIAVMDNALRPQIALIDPEFTYTCPPRVTADAGIDALTHAIESYLTVDSAAYPRQGNADPGYSGRSALTMLFAREAIALCSRYLLRAYRDSGKGGDGDSGDAVVRDIAARVGMSYASLYAALSYGSAGLNAVHGIAYAVAGLTHRSHGSTNAVMLPYVLDALRTTRGADLLALAPLFGLDQGSDEARIAGVPLAVRNLIDALDIPSNLQAFGVPREALPALTRDALAVTRLAQAFPVDDVPGTYARVIEHAWRGELAAHGRAAAAKQAA</sequence>
<dbReference type="Pfam" id="PF00465">
    <property type="entry name" value="Fe-ADH"/>
    <property type="match status" value="1"/>
</dbReference>
<dbReference type="SUPFAM" id="SSF56796">
    <property type="entry name" value="Dehydroquinate synthase-like"/>
    <property type="match status" value="1"/>
</dbReference>
<gene>
    <name evidence="6" type="ORF">F1599_05650</name>
</gene>
<dbReference type="InterPro" id="IPR056798">
    <property type="entry name" value="ADH_Fe_C"/>
</dbReference>
<evidence type="ECO:0000256" key="2">
    <source>
        <dbReference type="ARBA" id="ARBA00007358"/>
    </source>
</evidence>
<accession>A0A5M8B0J4</accession>
<comment type="cofactor">
    <cofactor evidence="1">
        <name>Fe cation</name>
        <dbReference type="ChEBI" id="CHEBI:24875"/>
    </cofactor>
</comment>
<feature type="domain" description="Alcohol dehydrogenase iron-type/glycerol dehydrogenase GldA" evidence="4">
    <location>
        <begin position="12"/>
        <end position="185"/>
    </location>
</feature>
<keyword evidence="3" id="KW-0560">Oxidoreductase</keyword>
<evidence type="ECO:0000259" key="5">
    <source>
        <dbReference type="Pfam" id="PF25137"/>
    </source>
</evidence>
<evidence type="ECO:0000313" key="6">
    <source>
        <dbReference type="EMBL" id="KAA6129243.1"/>
    </source>
</evidence>
<organism evidence="6 7">
    <name type="scientific">Cupriavidus cauae</name>
    <dbReference type="NCBI Taxonomy" id="2608999"/>
    <lineage>
        <taxon>Bacteria</taxon>
        <taxon>Pseudomonadati</taxon>
        <taxon>Pseudomonadota</taxon>
        <taxon>Betaproteobacteria</taxon>
        <taxon>Burkholderiales</taxon>
        <taxon>Burkholderiaceae</taxon>
        <taxon>Cupriavidus</taxon>
    </lineage>
</organism>
<dbReference type="InterPro" id="IPR039697">
    <property type="entry name" value="Alcohol_dehydrogenase_Fe"/>
</dbReference>
<dbReference type="EMBL" id="VWRN01000019">
    <property type="protein sequence ID" value="KAA6129243.1"/>
    <property type="molecule type" value="Genomic_DNA"/>
</dbReference>
<comment type="caution">
    <text evidence="6">The sequence shown here is derived from an EMBL/GenBank/DDBJ whole genome shotgun (WGS) entry which is preliminary data.</text>
</comment>
<evidence type="ECO:0000256" key="3">
    <source>
        <dbReference type="ARBA" id="ARBA00023002"/>
    </source>
</evidence>
<dbReference type="PANTHER" id="PTHR11496">
    <property type="entry name" value="ALCOHOL DEHYDROGENASE"/>
    <property type="match status" value="1"/>
</dbReference>
<dbReference type="Gene3D" id="3.40.50.1970">
    <property type="match status" value="1"/>
</dbReference>
<dbReference type="RefSeq" id="WP_150082473.1">
    <property type="nucleotide sequence ID" value="NZ_VWRN01000019.1"/>
</dbReference>
<reference evidence="6 7" key="1">
    <citation type="submission" date="2019-09" db="EMBL/GenBank/DDBJ databases">
        <title>Isolation of a novel species in the genus Cupriavidus from patients with sepsis using whole genome sequencing.</title>
        <authorList>
            <person name="Kweon O.J."/>
            <person name="Lee M.-K."/>
        </authorList>
    </citation>
    <scope>NUCLEOTIDE SEQUENCE [LARGE SCALE GENOMIC DNA]</scope>
    <source>
        <strain evidence="6 7">MKL-01</strain>
    </source>
</reference>
<protein>
    <submittedName>
        <fullName evidence="6">Iron-containing alcohol dehydrogenase</fullName>
    </submittedName>
</protein>
<dbReference type="GO" id="GO:0004022">
    <property type="term" value="F:alcohol dehydrogenase (NAD+) activity"/>
    <property type="evidence" value="ECO:0007669"/>
    <property type="project" value="TreeGrafter"/>
</dbReference>
<feature type="domain" description="Fe-containing alcohol dehydrogenase-like C-terminal" evidence="5">
    <location>
        <begin position="272"/>
        <end position="394"/>
    </location>
</feature>
<dbReference type="InterPro" id="IPR001670">
    <property type="entry name" value="ADH_Fe/GldA"/>
</dbReference>
<dbReference type="FunFam" id="3.40.50.1970:FF:000003">
    <property type="entry name" value="Alcohol dehydrogenase, iron-containing"/>
    <property type="match status" value="1"/>
</dbReference>
<dbReference type="Proteomes" id="UP000324324">
    <property type="component" value="Unassembled WGS sequence"/>
</dbReference>
<dbReference type="Pfam" id="PF25137">
    <property type="entry name" value="ADH_Fe_C"/>
    <property type="match status" value="1"/>
</dbReference>
<dbReference type="AlphaFoldDB" id="A0A5M8B0J4"/>
<keyword evidence="7" id="KW-1185">Reference proteome</keyword>
<evidence type="ECO:0000256" key="1">
    <source>
        <dbReference type="ARBA" id="ARBA00001962"/>
    </source>
</evidence>
<evidence type="ECO:0000259" key="4">
    <source>
        <dbReference type="Pfam" id="PF00465"/>
    </source>
</evidence>
<dbReference type="Gene3D" id="1.20.1090.10">
    <property type="entry name" value="Dehydroquinate synthase-like - alpha domain"/>
    <property type="match status" value="1"/>
</dbReference>
<dbReference type="GO" id="GO:0046872">
    <property type="term" value="F:metal ion binding"/>
    <property type="evidence" value="ECO:0007669"/>
    <property type="project" value="InterPro"/>
</dbReference>
<evidence type="ECO:0000313" key="7">
    <source>
        <dbReference type="Proteomes" id="UP000324324"/>
    </source>
</evidence>
<dbReference type="PANTHER" id="PTHR11496:SF83">
    <property type="entry name" value="HYDROXYACID-OXOACID TRANSHYDROGENASE, MITOCHONDRIAL"/>
    <property type="match status" value="1"/>
</dbReference>
<proteinExistence type="inferred from homology"/>
<name>A0A5M8B0J4_9BURK</name>